<name>A0ABY4Y6Z6_9GAMM</name>
<dbReference type="Pfam" id="PF04986">
    <property type="entry name" value="Y2_Tnp"/>
    <property type="match status" value="1"/>
</dbReference>
<accession>A0ABY4Y6Z6</accession>
<gene>
    <name evidence="2" type="ORF">J2N86_11995</name>
</gene>
<dbReference type="InterPro" id="IPR007069">
    <property type="entry name" value="Transposase_32"/>
</dbReference>
<evidence type="ECO:0000313" key="2">
    <source>
        <dbReference type="EMBL" id="USQ13398.1"/>
    </source>
</evidence>
<dbReference type="RefSeq" id="WP_252579697.1">
    <property type="nucleotide sequence ID" value="NZ_CP071527.1"/>
</dbReference>
<evidence type="ECO:0000313" key="3">
    <source>
        <dbReference type="Proteomes" id="UP001057474"/>
    </source>
</evidence>
<feature type="domain" description="Transposase IS801/IS1294" evidence="1">
    <location>
        <begin position="1"/>
        <end position="111"/>
    </location>
</feature>
<sequence>MALHTFGRTLNWHVHLHVSATQGGLTKDHQWKSLFFKKNTLMTMWRYALITFLRTQYQQGTLTKSLEMGNQSMSTMLTQQYAKYWQVHCAKPHKNPKKDIEYLGRYIKRPAHCQFPTGTLQRNFSAL</sequence>
<keyword evidence="3" id="KW-1185">Reference proteome</keyword>
<organism evidence="2 3">
    <name type="scientific">Legionella lytica</name>
    <dbReference type="NCBI Taxonomy" id="96232"/>
    <lineage>
        <taxon>Bacteria</taxon>
        <taxon>Pseudomonadati</taxon>
        <taxon>Pseudomonadota</taxon>
        <taxon>Gammaproteobacteria</taxon>
        <taxon>Legionellales</taxon>
        <taxon>Legionellaceae</taxon>
        <taxon>Legionella</taxon>
    </lineage>
</organism>
<reference evidence="2" key="1">
    <citation type="submission" date="2021-03" db="EMBL/GenBank/DDBJ databases">
        <title>Legionella lytica PCM 2298.</title>
        <authorList>
            <person name="Koper P."/>
        </authorList>
    </citation>
    <scope>NUCLEOTIDE SEQUENCE</scope>
    <source>
        <strain evidence="2">PCM 2298</strain>
    </source>
</reference>
<dbReference type="Proteomes" id="UP001057474">
    <property type="component" value="Chromosome"/>
</dbReference>
<evidence type="ECO:0000259" key="1">
    <source>
        <dbReference type="Pfam" id="PF04986"/>
    </source>
</evidence>
<protein>
    <submittedName>
        <fullName evidence="2">Transposase</fullName>
    </submittedName>
</protein>
<proteinExistence type="predicted"/>
<dbReference type="EMBL" id="CP071527">
    <property type="protein sequence ID" value="USQ13398.1"/>
    <property type="molecule type" value="Genomic_DNA"/>
</dbReference>